<dbReference type="Proteomes" id="UP000193498">
    <property type="component" value="Unassembled WGS sequence"/>
</dbReference>
<proteinExistence type="predicted"/>
<evidence type="ECO:0000313" key="2">
    <source>
        <dbReference type="EMBL" id="ORY06202.1"/>
    </source>
</evidence>
<feature type="region of interest" description="Disordered" evidence="1">
    <location>
        <begin position="25"/>
        <end position="51"/>
    </location>
</feature>
<evidence type="ECO:0000256" key="1">
    <source>
        <dbReference type="SAM" id="MobiDB-lite"/>
    </source>
</evidence>
<keyword evidence="3" id="KW-1185">Reference proteome</keyword>
<feature type="compositionally biased region" description="Basic and acidic residues" evidence="1">
    <location>
        <begin position="29"/>
        <end position="43"/>
    </location>
</feature>
<accession>A0A1Y1Z7F1</accession>
<evidence type="ECO:0000313" key="3">
    <source>
        <dbReference type="Proteomes" id="UP000193498"/>
    </source>
</evidence>
<name>A0A1Y1Z7F1_9FUNG</name>
<dbReference type="AlphaFoldDB" id="A0A1Y1Z7F1"/>
<evidence type="ECO:0008006" key="4">
    <source>
        <dbReference type="Google" id="ProtNLM"/>
    </source>
</evidence>
<organism evidence="2 3">
    <name type="scientific">Basidiobolus meristosporus CBS 931.73</name>
    <dbReference type="NCBI Taxonomy" id="1314790"/>
    <lineage>
        <taxon>Eukaryota</taxon>
        <taxon>Fungi</taxon>
        <taxon>Fungi incertae sedis</taxon>
        <taxon>Zoopagomycota</taxon>
        <taxon>Entomophthoromycotina</taxon>
        <taxon>Basidiobolomycetes</taxon>
        <taxon>Basidiobolales</taxon>
        <taxon>Basidiobolaceae</taxon>
        <taxon>Basidiobolus</taxon>
    </lineage>
</organism>
<gene>
    <name evidence="2" type="ORF">K493DRAFT_25611</name>
</gene>
<dbReference type="OrthoDB" id="3223416at2759"/>
<dbReference type="EMBL" id="MCFE01000018">
    <property type="protein sequence ID" value="ORY06202.1"/>
    <property type="molecule type" value="Genomic_DNA"/>
</dbReference>
<reference evidence="2 3" key="1">
    <citation type="submission" date="2016-07" db="EMBL/GenBank/DDBJ databases">
        <title>Pervasive Adenine N6-methylation of Active Genes in Fungi.</title>
        <authorList>
            <consortium name="DOE Joint Genome Institute"/>
            <person name="Mondo S.J."/>
            <person name="Dannebaum R.O."/>
            <person name="Kuo R.C."/>
            <person name="Labutti K."/>
            <person name="Haridas S."/>
            <person name="Kuo A."/>
            <person name="Salamov A."/>
            <person name="Ahrendt S.R."/>
            <person name="Lipzen A."/>
            <person name="Sullivan W."/>
            <person name="Andreopoulos W.B."/>
            <person name="Clum A."/>
            <person name="Lindquist E."/>
            <person name="Daum C."/>
            <person name="Ramamoorthy G.K."/>
            <person name="Gryganskyi A."/>
            <person name="Culley D."/>
            <person name="Magnuson J.K."/>
            <person name="James T.Y."/>
            <person name="O'Malley M.A."/>
            <person name="Stajich J.E."/>
            <person name="Spatafora J.W."/>
            <person name="Visel A."/>
            <person name="Grigoriev I.V."/>
        </authorList>
    </citation>
    <scope>NUCLEOTIDE SEQUENCE [LARGE SCALE GENOMIC DNA]</scope>
    <source>
        <strain evidence="2 3">CBS 931.73</strain>
    </source>
</reference>
<dbReference type="InParanoid" id="A0A1Y1Z7F1"/>
<comment type="caution">
    <text evidence="2">The sequence shown here is derived from an EMBL/GenBank/DDBJ whole genome shotgun (WGS) entry which is preliminary data.</text>
</comment>
<protein>
    <recommendedName>
        <fullName evidence="4">Cupin 2 conserved barrel domain-containing protein</fullName>
    </recommendedName>
</protein>
<sequence length="51" mass="5690">MVDGAVDITTTDLETRRFSTGDIIPVEDTEGRGHRSKNVDGKRQKSVFIQL</sequence>